<evidence type="ECO:0000256" key="2">
    <source>
        <dbReference type="ARBA" id="ARBA00022692"/>
    </source>
</evidence>
<keyword evidence="3" id="KW-1133">Transmembrane helix</keyword>
<comment type="subcellular location">
    <subcellularLocation>
        <location evidence="1">Membrane</location>
        <topology evidence="1">Multi-pass membrane protein</topology>
    </subcellularLocation>
</comment>
<dbReference type="EMBL" id="JH819070">
    <property type="protein sequence ID" value="EKC24807.1"/>
    <property type="molecule type" value="Genomic_DNA"/>
</dbReference>
<dbReference type="GO" id="GO:0016020">
    <property type="term" value="C:membrane"/>
    <property type="evidence" value="ECO:0007669"/>
    <property type="project" value="UniProtKB-SubCell"/>
</dbReference>
<dbReference type="AlphaFoldDB" id="K1PL65"/>
<dbReference type="InterPro" id="IPR018499">
    <property type="entry name" value="Tetraspanin/Peripherin"/>
</dbReference>
<dbReference type="InterPro" id="IPR008952">
    <property type="entry name" value="Tetraspanin_EC2_sf"/>
</dbReference>
<keyword evidence="4" id="KW-0472">Membrane</keyword>
<dbReference type="HOGENOM" id="CLU_1210808_0_0_1"/>
<evidence type="ECO:0000256" key="1">
    <source>
        <dbReference type="ARBA" id="ARBA00004141"/>
    </source>
</evidence>
<organism evidence="5">
    <name type="scientific">Magallana gigas</name>
    <name type="common">Pacific oyster</name>
    <name type="synonym">Crassostrea gigas</name>
    <dbReference type="NCBI Taxonomy" id="29159"/>
    <lineage>
        <taxon>Eukaryota</taxon>
        <taxon>Metazoa</taxon>
        <taxon>Spiralia</taxon>
        <taxon>Lophotrochozoa</taxon>
        <taxon>Mollusca</taxon>
        <taxon>Bivalvia</taxon>
        <taxon>Autobranchia</taxon>
        <taxon>Pteriomorphia</taxon>
        <taxon>Ostreida</taxon>
        <taxon>Ostreoidea</taxon>
        <taxon>Ostreidae</taxon>
        <taxon>Magallana</taxon>
    </lineage>
</organism>
<proteinExistence type="predicted"/>
<reference evidence="5" key="1">
    <citation type="journal article" date="2012" name="Nature">
        <title>The oyster genome reveals stress adaptation and complexity of shell formation.</title>
        <authorList>
            <person name="Zhang G."/>
            <person name="Fang X."/>
            <person name="Guo X."/>
            <person name="Li L."/>
            <person name="Luo R."/>
            <person name="Xu F."/>
            <person name="Yang P."/>
            <person name="Zhang L."/>
            <person name="Wang X."/>
            <person name="Qi H."/>
            <person name="Xiong Z."/>
            <person name="Que H."/>
            <person name="Xie Y."/>
            <person name="Holland P.W."/>
            <person name="Paps J."/>
            <person name="Zhu Y."/>
            <person name="Wu F."/>
            <person name="Chen Y."/>
            <person name="Wang J."/>
            <person name="Peng C."/>
            <person name="Meng J."/>
            <person name="Yang L."/>
            <person name="Liu J."/>
            <person name="Wen B."/>
            <person name="Zhang N."/>
            <person name="Huang Z."/>
            <person name="Zhu Q."/>
            <person name="Feng Y."/>
            <person name="Mount A."/>
            <person name="Hedgecock D."/>
            <person name="Xu Z."/>
            <person name="Liu Y."/>
            <person name="Domazet-Loso T."/>
            <person name="Du Y."/>
            <person name="Sun X."/>
            <person name="Zhang S."/>
            <person name="Liu B."/>
            <person name="Cheng P."/>
            <person name="Jiang X."/>
            <person name="Li J."/>
            <person name="Fan D."/>
            <person name="Wang W."/>
            <person name="Fu W."/>
            <person name="Wang T."/>
            <person name="Wang B."/>
            <person name="Zhang J."/>
            <person name="Peng Z."/>
            <person name="Li Y."/>
            <person name="Li N."/>
            <person name="Wang J."/>
            <person name="Chen M."/>
            <person name="He Y."/>
            <person name="Tan F."/>
            <person name="Song X."/>
            <person name="Zheng Q."/>
            <person name="Huang R."/>
            <person name="Yang H."/>
            <person name="Du X."/>
            <person name="Chen L."/>
            <person name="Yang M."/>
            <person name="Gaffney P.M."/>
            <person name="Wang S."/>
            <person name="Luo L."/>
            <person name="She Z."/>
            <person name="Ming Y."/>
            <person name="Huang W."/>
            <person name="Zhang S."/>
            <person name="Huang B."/>
            <person name="Zhang Y."/>
            <person name="Qu T."/>
            <person name="Ni P."/>
            <person name="Miao G."/>
            <person name="Wang J."/>
            <person name="Wang Q."/>
            <person name="Steinberg C.E."/>
            <person name="Wang H."/>
            <person name="Li N."/>
            <person name="Qian L."/>
            <person name="Zhang G."/>
            <person name="Li Y."/>
            <person name="Yang H."/>
            <person name="Liu X."/>
            <person name="Wang J."/>
            <person name="Yin Y."/>
            <person name="Wang J."/>
        </authorList>
    </citation>
    <scope>NUCLEOTIDE SEQUENCE [LARGE SCALE GENOMIC DNA]</scope>
    <source>
        <strain evidence="5">05x7-T-G4-1.051#20</strain>
    </source>
</reference>
<evidence type="ECO:0000313" key="5">
    <source>
        <dbReference type="EMBL" id="EKC24807.1"/>
    </source>
</evidence>
<dbReference type="Gene3D" id="1.10.1450.10">
    <property type="entry name" value="Tetraspanin"/>
    <property type="match status" value="1"/>
</dbReference>
<name>K1PL65_MAGGI</name>
<evidence type="ECO:0000256" key="4">
    <source>
        <dbReference type="ARBA" id="ARBA00023136"/>
    </source>
</evidence>
<protein>
    <submittedName>
        <fullName evidence="5">Uncharacterized protein</fullName>
    </submittedName>
</protein>
<evidence type="ECO:0000256" key="3">
    <source>
        <dbReference type="ARBA" id="ARBA00022989"/>
    </source>
</evidence>
<dbReference type="SUPFAM" id="SSF48652">
    <property type="entry name" value="Tetraspanin"/>
    <property type="match status" value="1"/>
</dbReference>
<gene>
    <name evidence="5" type="ORF">CGI_10010905</name>
</gene>
<accession>K1PL65</accession>
<sequence length="229" mass="25462">MNSVTLVALRSIPNCVIKPGVVIFVFAALGFFGAYSKRKYILVEYANLVFMLLVMKIIVISLWLTMKSEVETEIQSKMLESLKNNFVEDTVSSTNSFSNEWNYMFMKLDCCGVNPVVSTTNDFDATSWCTTSGSCQATSSQIPKTCCLNVDENTIPESDKPGISGCYDALKEALLSYSSSILGLLFTTIFIEIFAVICAFLIRSKDRQLWRTHCPILCKCLPLDAPATK</sequence>
<dbReference type="InParanoid" id="K1PL65"/>
<dbReference type="Pfam" id="PF00335">
    <property type="entry name" value="Tetraspanin"/>
    <property type="match status" value="1"/>
</dbReference>
<keyword evidence="2" id="KW-0812">Transmembrane</keyword>